<evidence type="ECO:0000313" key="2">
    <source>
        <dbReference type="EMBL" id="SFM89175.1"/>
    </source>
</evidence>
<feature type="transmembrane region" description="Helical" evidence="1">
    <location>
        <begin position="95"/>
        <end position="117"/>
    </location>
</feature>
<gene>
    <name evidence="2" type="ORF">SAMN05216516_101170</name>
</gene>
<protein>
    <submittedName>
        <fullName evidence="2">Inner membrane protein</fullName>
    </submittedName>
</protein>
<feature type="transmembrane region" description="Helical" evidence="1">
    <location>
        <begin position="61"/>
        <end position="83"/>
    </location>
</feature>
<keyword evidence="1" id="KW-0812">Transmembrane</keyword>
<keyword evidence="1" id="KW-0472">Membrane</keyword>
<organism evidence="2 3">
    <name type="scientific">Izhakiella capsodis</name>
    <dbReference type="NCBI Taxonomy" id="1367852"/>
    <lineage>
        <taxon>Bacteria</taxon>
        <taxon>Pseudomonadati</taxon>
        <taxon>Pseudomonadota</taxon>
        <taxon>Gammaproteobacteria</taxon>
        <taxon>Enterobacterales</taxon>
        <taxon>Erwiniaceae</taxon>
        <taxon>Izhakiella</taxon>
    </lineage>
</organism>
<feature type="transmembrane region" description="Helical" evidence="1">
    <location>
        <begin position="7"/>
        <end position="28"/>
    </location>
</feature>
<dbReference type="AlphaFoldDB" id="A0A1I4UJV6"/>
<dbReference type="Proteomes" id="UP000242222">
    <property type="component" value="Unassembled WGS sequence"/>
</dbReference>
<reference evidence="3" key="1">
    <citation type="submission" date="2016-10" db="EMBL/GenBank/DDBJ databases">
        <authorList>
            <person name="Varghese N."/>
            <person name="Submissions S."/>
        </authorList>
    </citation>
    <scope>NUCLEOTIDE SEQUENCE [LARGE SCALE GENOMIC DNA]</scope>
    <source>
        <strain evidence="3">N6PO6</strain>
    </source>
</reference>
<keyword evidence="3" id="KW-1185">Reference proteome</keyword>
<keyword evidence="1" id="KW-1133">Transmembrane helix</keyword>
<dbReference type="Pfam" id="PF11045">
    <property type="entry name" value="YbjM"/>
    <property type="match status" value="1"/>
</dbReference>
<feature type="transmembrane region" description="Helical" evidence="1">
    <location>
        <begin position="34"/>
        <end position="54"/>
    </location>
</feature>
<dbReference type="RefSeq" id="WP_177203266.1">
    <property type="nucleotide sequence ID" value="NZ_FOVC01000001.1"/>
</dbReference>
<name>A0A1I4UJV6_9GAMM</name>
<proteinExistence type="predicted"/>
<sequence length="124" mass="13605">MFRSVSWSGVVACTIFYTMIFVTVRHQILMAHSVVHQAQPVMLLFLLPGAVSALTSKQAPLSVAVAGSLLATPFCLTMMIKGMMFFHSFWQECAFSISAIFWCGLGALSVTLGRALLEMRQGKQ</sequence>
<dbReference type="EMBL" id="FOVC01000001">
    <property type="protein sequence ID" value="SFM89175.1"/>
    <property type="molecule type" value="Genomic_DNA"/>
</dbReference>
<evidence type="ECO:0000313" key="3">
    <source>
        <dbReference type="Proteomes" id="UP000242222"/>
    </source>
</evidence>
<evidence type="ECO:0000256" key="1">
    <source>
        <dbReference type="SAM" id="Phobius"/>
    </source>
</evidence>
<dbReference type="InterPro" id="IPR020368">
    <property type="entry name" value="Uncharacterised_YbjM"/>
</dbReference>
<dbReference type="GO" id="GO:0016020">
    <property type="term" value="C:membrane"/>
    <property type="evidence" value="ECO:0007669"/>
    <property type="project" value="InterPro"/>
</dbReference>
<accession>A0A1I4UJV6</accession>